<evidence type="ECO:0000313" key="1">
    <source>
        <dbReference type="EMBL" id="PHJ84978.1"/>
    </source>
</evidence>
<reference evidence="1 2" key="1">
    <citation type="submission" date="2015-02" db="EMBL/GenBank/DDBJ databases">
        <title>Nostoc linckia genome annotation.</title>
        <authorList>
            <person name="Zhou Z."/>
        </authorList>
    </citation>
    <scope>NUCLEOTIDE SEQUENCE [LARGE SCALE GENOMIC DNA]</scope>
    <source>
        <strain evidence="2">z7</strain>
    </source>
</reference>
<protein>
    <submittedName>
        <fullName evidence="1">Uncharacterized protein</fullName>
    </submittedName>
</protein>
<evidence type="ECO:0000313" key="2">
    <source>
        <dbReference type="Proteomes" id="UP000222523"/>
    </source>
</evidence>
<gene>
    <name evidence="1" type="ORF">VF04_35905</name>
</gene>
<organism evidence="1 2">
    <name type="scientific">Nostoc linckia z7</name>
    <dbReference type="NCBI Taxonomy" id="1628745"/>
    <lineage>
        <taxon>Bacteria</taxon>
        <taxon>Bacillati</taxon>
        <taxon>Cyanobacteriota</taxon>
        <taxon>Cyanophyceae</taxon>
        <taxon>Nostocales</taxon>
        <taxon>Nostocaceae</taxon>
        <taxon>Nostoc</taxon>
    </lineage>
</organism>
<accession>A0ABX4KC97</accession>
<keyword evidence="2" id="KW-1185">Reference proteome</keyword>
<comment type="caution">
    <text evidence="1">The sequence shown here is derived from an EMBL/GenBank/DDBJ whole genome shotgun (WGS) entry which is preliminary data.</text>
</comment>
<dbReference type="Proteomes" id="UP000222523">
    <property type="component" value="Unassembled WGS sequence"/>
</dbReference>
<dbReference type="EMBL" id="LAHC01000180">
    <property type="protein sequence ID" value="PHJ84978.1"/>
    <property type="molecule type" value="Genomic_DNA"/>
</dbReference>
<sequence>MGHLPYTPPVLFDSKGEEEIFRAKRVKYMGASYWLKNILLGEWLPKDENWYLFQDLKLTAKQLATYFHLATEVYNNTLNEEILQLRSPASLWFRVCVSASEIDLRTSGVLGKPALKGKKQTLKGVTEVYSQLQSLSFKAREYPTINCPTTLLLFEAQEIARQDTRFYKNQLIPFIRQMRKHQRTIERNSSYQRYYLLPNDEILFTEKDVKLSSYKP</sequence>
<name>A0ABX4KC97_NOSLI</name>
<proteinExistence type="predicted"/>